<organism evidence="7">
    <name type="scientific">Thermohahella caldifontis</name>
    <dbReference type="NCBI Taxonomy" id="3142973"/>
    <lineage>
        <taxon>Bacteria</taxon>
        <taxon>Pseudomonadati</taxon>
        <taxon>Pseudomonadota</taxon>
        <taxon>Gammaproteobacteria</taxon>
        <taxon>Oceanospirillales</taxon>
        <taxon>Hahellaceae</taxon>
        <taxon>Thermohahella</taxon>
    </lineage>
</organism>
<name>A0AB39UZJ8_9GAMM</name>
<feature type="region of interest" description="Disordered" evidence="4">
    <location>
        <begin position="140"/>
        <end position="161"/>
    </location>
</feature>
<dbReference type="GO" id="GO:0016020">
    <property type="term" value="C:membrane"/>
    <property type="evidence" value="ECO:0007669"/>
    <property type="project" value="InterPro"/>
</dbReference>
<dbReference type="InterPro" id="IPR003644">
    <property type="entry name" value="Calx_beta"/>
</dbReference>
<keyword evidence="3" id="KW-0106">Calcium</keyword>
<feature type="chain" id="PRO_5044267411" evidence="5">
    <location>
        <begin position="22"/>
        <end position="830"/>
    </location>
</feature>
<evidence type="ECO:0000313" key="7">
    <source>
        <dbReference type="EMBL" id="XDT73694.1"/>
    </source>
</evidence>
<feature type="domain" description="Calx-beta" evidence="6">
    <location>
        <begin position="287"/>
        <end position="386"/>
    </location>
</feature>
<gene>
    <name evidence="7" type="ORF">AAIA72_06925</name>
</gene>
<evidence type="ECO:0000256" key="2">
    <source>
        <dbReference type="ARBA" id="ARBA00022737"/>
    </source>
</evidence>
<dbReference type="Gene3D" id="2.60.40.2030">
    <property type="match status" value="2"/>
</dbReference>
<dbReference type="GO" id="GO:0007154">
    <property type="term" value="P:cell communication"/>
    <property type="evidence" value="ECO:0007669"/>
    <property type="project" value="InterPro"/>
</dbReference>
<protein>
    <submittedName>
        <fullName evidence="7">Calx-beta domain-containing protein</fullName>
    </submittedName>
</protein>
<dbReference type="InterPro" id="IPR038081">
    <property type="entry name" value="CalX-like_sf"/>
</dbReference>
<dbReference type="SUPFAM" id="SSF141072">
    <property type="entry name" value="CalX-like"/>
    <property type="match status" value="2"/>
</dbReference>
<evidence type="ECO:0000256" key="3">
    <source>
        <dbReference type="ARBA" id="ARBA00022837"/>
    </source>
</evidence>
<dbReference type="RefSeq" id="WP_369602677.1">
    <property type="nucleotide sequence ID" value="NZ_CP154858.1"/>
</dbReference>
<feature type="compositionally biased region" description="Basic and acidic residues" evidence="4">
    <location>
        <begin position="149"/>
        <end position="158"/>
    </location>
</feature>
<feature type="signal peptide" evidence="5">
    <location>
        <begin position="1"/>
        <end position="21"/>
    </location>
</feature>
<proteinExistence type="predicted"/>
<accession>A0AB39UZJ8</accession>
<sequence length="830" mass="88854">MLSRILRIGLFALMPGFLLTACNVEETPVEPLRVLGEPPGTAVIGAEYFYEWAVDGGKGIPDFTLTNAPRWLSVEWVENKFRRGIVMRGIPGITGGRHGTGDLTQDTDDTTIVLSVTDGDQLVTKSFSISVPKNLIKGVSSEVDEDTDMERPVSEDGKPIPVCESDDAGTWNSEQGDPPAVPDGMTLAYVLATLDAAPVEPVVFHFQPVSATSSGATPGVDYVEREGYLTFRAGMTRCLIAAFVKKDTEAEPNEIFSYEFDRVVSGLGDVTEKENQAVPKVSVTILDDEPRVNFDQAVISSTEGKTVTVTARLNKAPEVAASATFTVVDGETTADSNDYEILGASGNTVNFNPGETEKTFTIELKLTDDSDKDADEKLTLRWDACKSSEVRTACAGDTMPSMTLWINEWLAPVYVNLPPDSSMGERGVFADAAVDDWGRVYVAYNYTRSNGHQAGEVRVYDRTGVNLLQTIPFASGDDRFDARIGAIRLQTQSGTGKPALVLYVVGSANGRFTSVPSGSAPALGGWDAVAERWERADVNAPLVVNWRVQYGSDQDDYANSLAITTGGELYVVGDTDGAVENDSNLGGRDGFVLFLSETGQFRYAINTGTTGADHIASARIGSSSAVDFAGSAVGEYDDLPRGGRDAITGSYNTEGRVVRKDQFGSPLTDEILALGKLSTGYVSAGYTTGSLFEGRLGFGGEDIMLAYHKTLSFPDKKIQLGTAANDRALASAGRGLYAFVGGETGGSLVAGTSVVDGKDGWFARYEAKPEDKDLIQTWIRQTARPGADRIVSLLPTAQNKVFVVDEVEGDAGNLLIIWPITPEGEDLVVP</sequence>
<dbReference type="AlphaFoldDB" id="A0AB39UZJ8"/>
<evidence type="ECO:0000256" key="4">
    <source>
        <dbReference type="SAM" id="MobiDB-lite"/>
    </source>
</evidence>
<keyword evidence="2" id="KW-0677">Repeat</keyword>
<dbReference type="PROSITE" id="PS51257">
    <property type="entry name" value="PROKAR_LIPOPROTEIN"/>
    <property type="match status" value="1"/>
</dbReference>
<dbReference type="Pfam" id="PF03160">
    <property type="entry name" value="Calx-beta"/>
    <property type="match status" value="1"/>
</dbReference>
<dbReference type="KEGG" id="tcd:AAIA72_06925"/>
<evidence type="ECO:0000259" key="6">
    <source>
        <dbReference type="Pfam" id="PF03160"/>
    </source>
</evidence>
<reference evidence="7" key="1">
    <citation type="submission" date="2024-05" db="EMBL/GenBank/DDBJ databases">
        <title>Genome sequencing of novel strain.</title>
        <authorList>
            <person name="Ganbat D."/>
            <person name="Ganbat S."/>
            <person name="Lee S.-J."/>
        </authorList>
    </citation>
    <scope>NUCLEOTIDE SEQUENCE</scope>
    <source>
        <strain evidence="7">SMD15-11</strain>
    </source>
</reference>
<keyword evidence="1 5" id="KW-0732">Signal</keyword>
<dbReference type="EMBL" id="CP154858">
    <property type="protein sequence ID" value="XDT73694.1"/>
    <property type="molecule type" value="Genomic_DNA"/>
</dbReference>
<evidence type="ECO:0000256" key="5">
    <source>
        <dbReference type="SAM" id="SignalP"/>
    </source>
</evidence>
<evidence type="ECO:0000256" key="1">
    <source>
        <dbReference type="ARBA" id="ARBA00022729"/>
    </source>
</evidence>